<dbReference type="SUPFAM" id="SSF52402">
    <property type="entry name" value="Adenine nucleotide alpha hydrolases-like"/>
    <property type="match status" value="1"/>
</dbReference>
<organism evidence="3 4">
    <name type="scientific">Segnochrobactrum spirostomi</name>
    <dbReference type="NCBI Taxonomy" id="2608987"/>
    <lineage>
        <taxon>Bacteria</taxon>
        <taxon>Pseudomonadati</taxon>
        <taxon>Pseudomonadota</taxon>
        <taxon>Alphaproteobacteria</taxon>
        <taxon>Hyphomicrobiales</taxon>
        <taxon>Segnochrobactraceae</taxon>
        <taxon>Segnochrobactrum</taxon>
    </lineage>
</organism>
<comment type="caution">
    <text evidence="3">The sequence shown here is derived from an EMBL/GenBank/DDBJ whole genome shotgun (WGS) entry which is preliminary data.</text>
</comment>
<proteinExistence type="predicted"/>
<dbReference type="Pfam" id="PF00582">
    <property type="entry name" value="Usp"/>
    <property type="match status" value="1"/>
</dbReference>
<dbReference type="InterPro" id="IPR014729">
    <property type="entry name" value="Rossmann-like_a/b/a_fold"/>
</dbReference>
<sequence length="179" mass="19335">MRSRAGWHTSPHDRFAPPRPRLSFQEGHRRKFLVVIDDTPECERALVYAAKRAERTAGAVVLLHVIVPEDAPQWLGVGDVMRAEALAEAETMLARTVDRVRAIARVEPETVIREGNRADEILRVIADDADIAILVLAAGIDKDGPGPLVTAIGRASGTFPIPVTIVPGQLSDAEIAALA</sequence>
<dbReference type="AlphaFoldDB" id="A0A6A7XZW2"/>
<dbReference type="Gene3D" id="3.40.50.620">
    <property type="entry name" value="HUPs"/>
    <property type="match status" value="1"/>
</dbReference>
<accession>A0A6A7XZW2</accession>
<evidence type="ECO:0000256" key="1">
    <source>
        <dbReference type="SAM" id="MobiDB-lite"/>
    </source>
</evidence>
<feature type="region of interest" description="Disordered" evidence="1">
    <location>
        <begin position="1"/>
        <end position="22"/>
    </location>
</feature>
<keyword evidence="4" id="KW-1185">Reference proteome</keyword>
<name>A0A6A7XZW2_9HYPH</name>
<dbReference type="InterPro" id="IPR006016">
    <property type="entry name" value="UspA"/>
</dbReference>
<dbReference type="EMBL" id="VWNA01000001">
    <property type="protein sequence ID" value="MQT12350.1"/>
    <property type="molecule type" value="Genomic_DNA"/>
</dbReference>
<dbReference type="CDD" id="cd00293">
    <property type="entry name" value="USP-like"/>
    <property type="match status" value="1"/>
</dbReference>
<dbReference type="RefSeq" id="WP_312861485.1">
    <property type="nucleotide sequence ID" value="NZ_VWNA01000001.1"/>
</dbReference>
<gene>
    <name evidence="3" type="ORF">F0357_06665</name>
</gene>
<evidence type="ECO:0000259" key="2">
    <source>
        <dbReference type="Pfam" id="PF00582"/>
    </source>
</evidence>
<evidence type="ECO:0000313" key="3">
    <source>
        <dbReference type="EMBL" id="MQT12350.1"/>
    </source>
</evidence>
<reference evidence="3 4" key="1">
    <citation type="submission" date="2019-09" db="EMBL/GenBank/DDBJ databases">
        <title>Segnochrobactrum spirostomi gen. nov., sp. nov., isolated from the ciliate Spirostomum cf. yagiui and description of a novel family, Segnochrobactraceae fam. nov. within the order Rhizobiales of the class Alphaproteobacteria.</title>
        <authorList>
            <person name="Akter S."/>
            <person name="Shazib S.U.A."/>
            <person name="Shin M.K."/>
        </authorList>
    </citation>
    <scope>NUCLEOTIDE SEQUENCE [LARGE SCALE GENOMIC DNA]</scope>
    <source>
        <strain evidence="3 4">Sp-1</strain>
    </source>
</reference>
<feature type="domain" description="UspA" evidence="2">
    <location>
        <begin position="29"/>
        <end position="137"/>
    </location>
</feature>
<evidence type="ECO:0000313" key="4">
    <source>
        <dbReference type="Proteomes" id="UP000332515"/>
    </source>
</evidence>
<dbReference type="Proteomes" id="UP000332515">
    <property type="component" value="Unassembled WGS sequence"/>
</dbReference>
<protein>
    <submittedName>
        <fullName evidence="3">Universal stress protein</fullName>
    </submittedName>
</protein>